<dbReference type="AlphaFoldDB" id="A0A0R1RR62"/>
<dbReference type="PATRIC" id="fig|1114972.6.peg.2422"/>
<accession>A0A0R1RR62</accession>
<sequence length="120" mass="13899">MSTDKDLTVRANAKQYIDDLYNQLIVRKDQSSELRDITDVLLQSYKKMDDVKNPEALVNRLVNYIRSQALKAKIHFPSDQENLVIELETIGQRAGLNGVYMADYSDKSQFYSLLEKIPKR</sequence>
<evidence type="ECO:0008006" key="4">
    <source>
        <dbReference type="Google" id="ProtNLM"/>
    </source>
</evidence>
<dbReference type="STRING" id="1114972.FD35_GL002359"/>
<proteinExistence type="predicted"/>
<protein>
    <recommendedName>
        <fullName evidence="4">Bacteriocin immunity protein</fullName>
    </recommendedName>
</protein>
<dbReference type="InterPro" id="IPR015046">
    <property type="entry name" value="LciA_Immunity-like"/>
</dbReference>
<keyword evidence="1" id="KW-0079">Bacteriocin immunity</keyword>
<evidence type="ECO:0000313" key="3">
    <source>
        <dbReference type="Proteomes" id="UP000051999"/>
    </source>
</evidence>
<evidence type="ECO:0000256" key="1">
    <source>
        <dbReference type="ARBA" id="ARBA00023025"/>
    </source>
</evidence>
<dbReference type="OrthoDB" id="1907362at2"/>
<dbReference type="SUPFAM" id="SSF109797">
    <property type="entry name" value="Bacteriocin immunity protein-like"/>
    <property type="match status" value="1"/>
</dbReference>
<dbReference type="RefSeq" id="WP_017261325.1">
    <property type="nucleotide sequence ID" value="NZ_AUAW01000008.1"/>
</dbReference>
<organism evidence="2 3">
    <name type="scientific">Furfurilactobacillus rossiae DSM 15814</name>
    <dbReference type="NCBI Taxonomy" id="1114972"/>
    <lineage>
        <taxon>Bacteria</taxon>
        <taxon>Bacillati</taxon>
        <taxon>Bacillota</taxon>
        <taxon>Bacilli</taxon>
        <taxon>Lactobacillales</taxon>
        <taxon>Lactobacillaceae</taxon>
        <taxon>Furfurilactobacillus</taxon>
    </lineage>
</organism>
<gene>
    <name evidence="2" type="ORF">FD35_GL002359</name>
</gene>
<reference evidence="2 3" key="1">
    <citation type="journal article" date="2015" name="Genome Announc.">
        <title>Expanding the biotechnology potential of lactobacilli through comparative genomics of 213 strains and associated genera.</title>
        <authorList>
            <person name="Sun Z."/>
            <person name="Harris H.M."/>
            <person name="McCann A."/>
            <person name="Guo C."/>
            <person name="Argimon S."/>
            <person name="Zhang W."/>
            <person name="Yang X."/>
            <person name="Jeffery I.B."/>
            <person name="Cooney J.C."/>
            <person name="Kagawa T.F."/>
            <person name="Liu W."/>
            <person name="Song Y."/>
            <person name="Salvetti E."/>
            <person name="Wrobel A."/>
            <person name="Rasinkangas P."/>
            <person name="Parkhill J."/>
            <person name="Rea M.C."/>
            <person name="O'Sullivan O."/>
            <person name="Ritari J."/>
            <person name="Douillard F.P."/>
            <person name="Paul Ross R."/>
            <person name="Yang R."/>
            <person name="Briner A.E."/>
            <person name="Felis G.E."/>
            <person name="de Vos W.M."/>
            <person name="Barrangou R."/>
            <person name="Klaenhammer T.R."/>
            <person name="Caufield P.W."/>
            <person name="Cui Y."/>
            <person name="Zhang H."/>
            <person name="O'Toole P.W."/>
        </authorList>
    </citation>
    <scope>NUCLEOTIDE SEQUENCE [LARGE SCALE GENOMIC DNA]</scope>
    <source>
        <strain evidence="2 3">DSM 15814</strain>
    </source>
</reference>
<comment type="caution">
    <text evidence="2">The sequence shown here is derived from an EMBL/GenBank/DDBJ whole genome shotgun (WGS) entry which is preliminary data.</text>
</comment>
<name>A0A0R1RR62_9LACO</name>
<dbReference type="eggNOG" id="ENOG503407K">
    <property type="taxonomic scope" value="Bacteria"/>
</dbReference>
<dbReference type="InterPro" id="IPR023130">
    <property type="entry name" value="Ta0600-like_sf"/>
</dbReference>
<dbReference type="Pfam" id="PF08951">
    <property type="entry name" value="EntA_Immun"/>
    <property type="match status" value="1"/>
</dbReference>
<dbReference type="EMBL" id="AZFF01000006">
    <property type="protein sequence ID" value="KRL55827.1"/>
    <property type="molecule type" value="Genomic_DNA"/>
</dbReference>
<evidence type="ECO:0000313" key="2">
    <source>
        <dbReference type="EMBL" id="KRL55827.1"/>
    </source>
</evidence>
<dbReference type="Proteomes" id="UP000051999">
    <property type="component" value="Unassembled WGS sequence"/>
</dbReference>
<dbReference type="Gene3D" id="1.20.1440.50">
    <property type="entry name" value="Ta0600-like"/>
    <property type="match status" value="1"/>
</dbReference>
<keyword evidence="3" id="KW-1185">Reference proteome</keyword>
<dbReference type="GO" id="GO:0030153">
    <property type="term" value="P:bacteriocin immunity"/>
    <property type="evidence" value="ECO:0007669"/>
    <property type="project" value="UniProtKB-KW"/>
</dbReference>